<gene>
    <name evidence="1" type="ORF">N321_07108</name>
</gene>
<evidence type="ECO:0000313" key="1">
    <source>
        <dbReference type="EMBL" id="KFZ50827.1"/>
    </source>
</evidence>
<keyword evidence="2" id="KW-1185">Reference proteome</keyword>
<dbReference type="AlphaFoldDB" id="A0A094KMI7"/>
<dbReference type="Proteomes" id="UP000053620">
    <property type="component" value="Unassembled WGS sequence"/>
</dbReference>
<protein>
    <submittedName>
        <fullName evidence="1">Uncharacterized protein</fullName>
    </submittedName>
</protein>
<name>A0A094KMI7_ANTCR</name>
<organism evidence="1 2">
    <name type="scientific">Antrostomus carolinensis</name>
    <name type="common">Chuck-will's-widow</name>
    <name type="synonym">Caprimulgus carolinensis</name>
    <dbReference type="NCBI Taxonomy" id="279965"/>
    <lineage>
        <taxon>Eukaryota</taxon>
        <taxon>Metazoa</taxon>
        <taxon>Chordata</taxon>
        <taxon>Craniata</taxon>
        <taxon>Vertebrata</taxon>
        <taxon>Euteleostomi</taxon>
        <taxon>Archelosauria</taxon>
        <taxon>Archosauria</taxon>
        <taxon>Dinosauria</taxon>
        <taxon>Saurischia</taxon>
        <taxon>Theropoda</taxon>
        <taxon>Coelurosauria</taxon>
        <taxon>Aves</taxon>
        <taxon>Neognathae</taxon>
        <taxon>Neoaves</taxon>
        <taxon>Strisores</taxon>
        <taxon>Caprimulgiformes</taxon>
        <taxon>Caprimulgidae</taxon>
        <taxon>Antrostomus</taxon>
    </lineage>
</organism>
<dbReference type="PANTHER" id="PTHR21292:SF12">
    <property type="entry name" value="EXOCYST COMPLEX COMPONENT 3-LIKE PROTEIN"/>
    <property type="match status" value="1"/>
</dbReference>
<proteinExistence type="predicted"/>
<dbReference type="InterPro" id="IPR010326">
    <property type="entry name" value="EXOC3/Sec6"/>
</dbReference>
<accession>A0A094KMI7</accession>
<dbReference type="GO" id="GO:0006887">
    <property type="term" value="P:exocytosis"/>
    <property type="evidence" value="ECO:0007669"/>
    <property type="project" value="InterPro"/>
</dbReference>
<dbReference type="PANTHER" id="PTHR21292">
    <property type="entry name" value="EXOCYST COMPLEX COMPONENT SEC6-RELATED"/>
    <property type="match status" value="1"/>
</dbReference>
<dbReference type="EMBL" id="KL337519">
    <property type="protein sequence ID" value="KFZ50827.1"/>
    <property type="molecule type" value="Genomic_DNA"/>
</dbReference>
<dbReference type="GO" id="GO:0051601">
    <property type="term" value="P:exocyst localization"/>
    <property type="evidence" value="ECO:0007669"/>
    <property type="project" value="TreeGrafter"/>
</dbReference>
<feature type="non-terminal residue" evidence="1">
    <location>
        <position position="258"/>
    </location>
</feature>
<dbReference type="GO" id="GO:0000149">
    <property type="term" value="F:SNARE binding"/>
    <property type="evidence" value="ECO:0007669"/>
    <property type="project" value="TreeGrafter"/>
</dbReference>
<sequence length="258" mass="29171">MWTVVGEALSGSGRMFLEPLQSVGESLKWEKQKKAEWLGSSQQMESVSTWSPKFWRKDLEEKLIEHMMAQIPHFDSSGNTDETALKQHLSQLETMFLPSLEHRSGFFKEAGLLVTYARCCHASLSSHLSTLTESSNFSFSQCLLVYEWGLKMYKSETCLRPRQSPPHSFPLGVQCLAWIILKTEEKLLAAARVRVHEFYPSLPGKALKEAFDIGKPPCADAAVIQILTEKTEAAWHVSESLSVEVEAVCLEECLRFLE</sequence>
<evidence type="ECO:0000313" key="2">
    <source>
        <dbReference type="Proteomes" id="UP000053620"/>
    </source>
</evidence>
<dbReference type="GO" id="GO:0000145">
    <property type="term" value="C:exocyst"/>
    <property type="evidence" value="ECO:0007669"/>
    <property type="project" value="InterPro"/>
</dbReference>
<reference evidence="1 2" key="1">
    <citation type="submission" date="2014-04" db="EMBL/GenBank/DDBJ databases">
        <title>Genome evolution of avian class.</title>
        <authorList>
            <person name="Zhang G."/>
            <person name="Li C."/>
        </authorList>
    </citation>
    <scope>NUCLEOTIDE SEQUENCE [LARGE SCALE GENOMIC DNA]</scope>
    <source>
        <strain evidence="1">BGI_N321</strain>
    </source>
</reference>